<evidence type="ECO:0000313" key="2">
    <source>
        <dbReference type="EMBL" id="MEE2524837.1"/>
    </source>
</evidence>
<dbReference type="SUPFAM" id="SSF47616">
    <property type="entry name" value="GST C-terminal domain-like"/>
    <property type="match status" value="1"/>
</dbReference>
<dbReference type="Proteomes" id="UP001354971">
    <property type="component" value="Unassembled WGS sequence"/>
</dbReference>
<reference evidence="2 3" key="1">
    <citation type="submission" date="2024-01" db="EMBL/GenBank/DDBJ databases">
        <title>Hyphobacterium bacterium isolated from marine sediment.</title>
        <authorList>
            <person name="Zhao S."/>
        </authorList>
    </citation>
    <scope>NUCLEOTIDE SEQUENCE [LARGE SCALE GENOMIC DNA]</scope>
    <source>
        <strain evidence="3">HN65</strain>
    </source>
</reference>
<feature type="domain" description="GST N-terminal" evidence="1">
    <location>
        <begin position="1"/>
        <end position="80"/>
    </location>
</feature>
<dbReference type="CDD" id="cd03049">
    <property type="entry name" value="GST_N_3"/>
    <property type="match status" value="1"/>
</dbReference>
<dbReference type="InterPro" id="IPR036249">
    <property type="entry name" value="Thioredoxin-like_sf"/>
</dbReference>
<dbReference type="InterPro" id="IPR036282">
    <property type="entry name" value="Glutathione-S-Trfase_C_sf"/>
</dbReference>
<dbReference type="RefSeq" id="WP_330197505.1">
    <property type="nucleotide sequence ID" value="NZ_JAZDRP010000001.1"/>
</dbReference>
<dbReference type="PANTHER" id="PTHR43968:SF6">
    <property type="entry name" value="GLUTATHIONE S-TRANSFERASE OMEGA"/>
    <property type="match status" value="1"/>
</dbReference>
<proteinExistence type="predicted"/>
<accession>A0ABU7LLR8</accession>
<comment type="caution">
    <text evidence="2">The sequence shown here is derived from an EMBL/GenBank/DDBJ whole genome shotgun (WGS) entry which is preliminary data.</text>
</comment>
<dbReference type="InterPro" id="IPR004045">
    <property type="entry name" value="Glutathione_S-Trfase_N"/>
</dbReference>
<dbReference type="Pfam" id="PF13409">
    <property type="entry name" value="GST_N_2"/>
    <property type="match status" value="1"/>
</dbReference>
<name>A0ABU7LLR8_9PROT</name>
<dbReference type="SUPFAM" id="SSF52833">
    <property type="entry name" value="Thioredoxin-like"/>
    <property type="match status" value="1"/>
</dbReference>
<protein>
    <submittedName>
        <fullName evidence="2">Glutathione S-transferase N-terminal domain-containing protein</fullName>
    </submittedName>
</protein>
<dbReference type="CDD" id="cd03205">
    <property type="entry name" value="GST_C_6"/>
    <property type="match status" value="1"/>
</dbReference>
<evidence type="ECO:0000313" key="3">
    <source>
        <dbReference type="Proteomes" id="UP001354971"/>
    </source>
</evidence>
<dbReference type="InterPro" id="IPR050983">
    <property type="entry name" value="GST_Omega/HSP26"/>
</dbReference>
<dbReference type="PANTHER" id="PTHR43968">
    <property type="match status" value="1"/>
</dbReference>
<dbReference type="PROSITE" id="PS50404">
    <property type="entry name" value="GST_NTER"/>
    <property type="match status" value="1"/>
</dbReference>
<gene>
    <name evidence="2" type="ORF">V0U79_00530</name>
</gene>
<dbReference type="Gene3D" id="1.20.1050.10">
    <property type="match status" value="1"/>
</dbReference>
<dbReference type="Pfam" id="PF13410">
    <property type="entry name" value="GST_C_2"/>
    <property type="match status" value="1"/>
</dbReference>
<dbReference type="Gene3D" id="3.40.30.10">
    <property type="entry name" value="Glutaredoxin"/>
    <property type="match status" value="1"/>
</dbReference>
<organism evidence="2 3">
    <name type="scientific">Hyphobacterium lacteum</name>
    <dbReference type="NCBI Taxonomy" id="3116575"/>
    <lineage>
        <taxon>Bacteria</taxon>
        <taxon>Pseudomonadati</taxon>
        <taxon>Pseudomonadota</taxon>
        <taxon>Alphaproteobacteria</taxon>
        <taxon>Maricaulales</taxon>
        <taxon>Maricaulaceae</taxon>
        <taxon>Hyphobacterium</taxon>
    </lineage>
</organism>
<sequence>MKLLMTETSPYARKCRVLIREQGLTERIEEVHAMPLDDPEELLDCNPLGKVPALIRADGTPLFDSPLICEYIDSLDDDRWIPKSGTARWRVLRFQALADGMLDLTVGRRVELTRPKEKQFDLWVQRQENGIRRSLDLLEAESDKFAGAFDLGAMSIAVALGYLDFRYPESQWREGRPVLAGFYEKWASRPSFESTQPPADA</sequence>
<evidence type="ECO:0000259" key="1">
    <source>
        <dbReference type="PROSITE" id="PS50404"/>
    </source>
</evidence>
<dbReference type="EMBL" id="JAZDRP010000001">
    <property type="protein sequence ID" value="MEE2524837.1"/>
    <property type="molecule type" value="Genomic_DNA"/>
</dbReference>
<keyword evidence="3" id="KW-1185">Reference proteome</keyword>